<protein>
    <submittedName>
        <fullName evidence="2">Uncharacterized protein</fullName>
    </submittedName>
</protein>
<keyword evidence="1" id="KW-0812">Transmembrane</keyword>
<evidence type="ECO:0000256" key="1">
    <source>
        <dbReference type="SAM" id="Phobius"/>
    </source>
</evidence>
<organism evidence="2 3">
    <name type="scientific">Klebsiella phage IME304</name>
    <dbReference type="NCBI Taxonomy" id="2584486"/>
    <lineage>
        <taxon>Viruses</taxon>
        <taxon>Duplodnaviria</taxon>
        <taxon>Heunggongvirae</taxon>
        <taxon>Uroviricota</taxon>
        <taxon>Caudoviricetes</taxon>
        <taxon>Autographivirales</taxon>
        <taxon>Autotranscriptaviridae</taxon>
        <taxon>Studiervirinae</taxon>
        <taxon>Przondovirus</taxon>
        <taxon>Przondovirus IME205</taxon>
    </lineage>
</organism>
<reference evidence="2 3" key="1">
    <citation type="submission" date="2019-04" db="EMBL/GenBank/DDBJ databases">
        <authorList>
            <person name="Gao M."/>
            <person name="Bai C."/>
            <person name="Tong Y."/>
        </authorList>
    </citation>
    <scope>NUCLEOTIDE SEQUENCE [LARGE SCALE GENOMIC DNA]</scope>
</reference>
<dbReference type="Proteomes" id="UP000315517">
    <property type="component" value="Segment"/>
</dbReference>
<sequence>MNWMLFWIIVDVVFAVGLLVTMTTSSSPRANHYEDGAG</sequence>
<dbReference type="EMBL" id="MK795385">
    <property type="protein sequence ID" value="QDB73383.1"/>
    <property type="molecule type" value="Genomic_DNA"/>
</dbReference>
<evidence type="ECO:0000313" key="2">
    <source>
        <dbReference type="EMBL" id="QDB73383.1"/>
    </source>
</evidence>
<keyword evidence="1" id="KW-0472">Membrane</keyword>
<accession>A0A4Y5TVH2</accession>
<proteinExistence type="predicted"/>
<evidence type="ECO:0000313" key="3">
    <source>
        <dbReference type="Proteomes" id="UP000315517"/>
    </source>
</evidence>
<keyword evidence="1" id="KW-1133">Transmembrane helix</keyword>
<name>A0A4Y5TVH2_9CAUD</name>
<feature type="transmembrane region" description="Helical" evidence="1">
    <location>
        <begin position="6"/>
        <end position="24"/>
    </location>
</feature>